<dbReference type="RefSeq" id="WP_011495347.1">
    <property type="nucleotide sequence ID" value="NC_007954.1"/>
</dbReference>
<evidence type="ECO:0000256" key="1">
    <source>
        <dbReference type="SAM" id="MobiDB-lite"/>
    </source>
</evidence>
<name>Q12QU3_SHEDO</name>
<evidence type="ECO:0000256" key="2">
    <source>
        <dbReference type="SAM" id="SignalP"/>
    </source>
</evidence>
<feature type="region of interest" description="Disordered" evidence="1">
    <location>
        <begin position="106"/>
        <end position="136"/>
    </location>
</feature>
<feature type="signal peptide" evidence="2">
    <location>
        <begin position="1"/>
        <end position="21"/>
    </location>
</feature>
<dbReference type="eggNOG" id="ENOG5031JJE">
    <property type="taxonomic scope" value="Bacteria"/>
</dbReference>
<dbReference type="EMBL" id="CP000302">
    <property type="protein sequence ID" value="ABE54183.1"/>
    <property type="molecule type" value="Genomic_DNA"/>
</dbReference>
<accession>Q12QU3</accession>
<gene>
    <name evidence="3" type="ordered locus">Sden_0895</name>
</gene>
<protein>
    <submittedName>
        <fullName evidence="3">Uncharacterized protein</fullName>
    </submittedName>
</protein>
<reference evidence="3 4" key="1">
    <citation type="submission" date="2006-03" db="EMBL/GenBank/DDBJ databases">
        <title>Complete sequence of Shewanella denitrificans OS217.</title>
        <authorList>
            <consortium name="US DOE Joint Genome Institute"/>
            <person name="Copeland A."/>
            <person name="Lucas S."/>
            <person name="Lapidus A."/>
            <person name="Barry K."/>
            <person name="Detter J.C."/>
            <person name="Glavina del Rio T."/>
            <person name="Hammon N."/>
            <person name="Israni S."/>
            <person name="Dalin E."/>
            <person name="Tice H."/>
            <person name="Pitluck S."/>
            <person name="Brettin T."/>
            <person name="Bruce D."/>
            <person name="Han C."/>
            <person name="Tapia R."/>
            <person name="Gilna P."/>
            <person name="Kiss H."/>
            <person name="Schmutz J."/>
            <person name="Larimer F."/>
            <person name="Land M."/>
            <person name="Hauser L."/>
            <person name="Kyrpides N."/>
            <person name="Lykidis A."/>
            <person name="Richardson P."/>
        </authorList>
    </citation>
    <scope>NUCLEOTIDE SEQUENCE [LARGE SCALE GENOMIC DNA]</scope>
    <source>
        <strain evidence="4">OS217 / ATCC BAA-1090 / DSM 15013</strain>
    </source>
</reference>
<evidence type="ECO:0000313" key="3">
    <source>
        <dbReference type="EMBL" id="ABE54183.1"/>
    </source>
</evidence>
<feature type="compositionally biased region" description="Basic residues" evidence="1">
    <location>
        <begin position="108"/>
        <end position="136"/>
    </location>
</feature>
<proteinExistence type="predicted"/>
<sequence>MKPLLLATLLFTGNLIFPAQAADVGVSISVDQPGFFGRIDIGGFPQPRVIYEQPILVEAVAFSQQVIYLRVPDKHAKNWHKHCHKYQACGERVMFVQDSWYVNEYEPHHHKHSGKKDKGHKDKGHKDKGHKDKHHD</sequence>
<dbReference type="KEGG" id="sdn:Sden_0895"/>
<dbReference type="OrthoDB" id="8536851at2"/>
<dbReference type="STRING" id="318161.Sden_0895"/>
<keyword evidence="4" id="KW-1185">Reference proteome</keyword>
<keyword evidence="2" id="KW-0732">Signal</keyword>
<dbReference type="HOGENOM" id="CLU_115762_0_0_6"/>
<evidence type="ECO:0000313" key="4">
    <source>
        <dbReference type="Proteomes" id="UP000001982"/>
    </source>
</evidence>
<feature type="chain" id="PRO_5004181622" evidence="2">
    <location>
        <begin position="22"/>
        <end position="136"/>
    </location>
</feature>
<organism evidence="3 4">
    <name type="scientific">Shewanella denitrificans (strain OS217 / ATCC BAA-1090 / DSM 15013)</name>
    <dbReference type="NCBI Taxonomy" id="318161"/>
    <lineage>
        <taxon>Bacteria</taxon>
        <taxon>Pseudomonadati</taxon>
        <taxon>Pseudomonadota</taxon>
        <taxon>Gammaproteobacteria</taxon>
        <taxon>Alteromonadales</taxon>
        <taxon>Shewanellaceae</taxon>
        <taxon>Shewanella</taxon>
    </lineage>
</organism>
<dbReference type="AlphaFoldDB" id="Q12QU3"/>
<dbReference type="Proteomes" id="UP000001982">
    <property type="component" value="Chromosome"/>
</dbReference>